<protein>
    <submittedName>
        <fullName evidence="2">Uncharacterized protein</fullName>
    </submittedName>
</protein>
<evidence type="ECO:0000256" key="1">
    <source>
        <dbReference type="SAM" id="MobiDB-lite"/>
    </source>
</evidence>
<feature type="region of interest" description="Disordered" evidence="1">
    <location>
        <begin position="294"/>
        <end position="319"/>
    </location>
</feature>
<dbReference type="AlphaFoldDB" id="A0A1M2VPE3"/>
<accession>A0A1M2VPE3</accession>
<reference evidence="2 3" key="1">
    <citation type="submission" date="2016-10" db="EMBL/GenBank/DDBJ databases">
        <title>Genome sequence of the basidiomycete white-rot fungus Trametes pubescens.</title>
        <authorList>
            <person name="Makela M.R."/>
            <person name="Granchi Z."/>
            <person name="Peng M."/>
            <person name="De Vries R.P."/>
            <person name="Grigoriev I."/>
            <person name="Riley R."/>
            <person name="Hilden K."/>
        </authorList>
    </citation>
    <scope>NUCLEOTIDE SEQUENCE [LARGE SCALE GENOMIC DNA]</scope>
    <source>
        <strain evidence="2 3">FBCC735</strain>
    </source>
</reference>
<keyword evidence="3" id="KW-1185">Reference proteome</keyword>
<gene>
    <name evidence="2" type="ORF">TRAPUB_14089</name>
</gene>
<dbReference type="OMA" id="NARCKKE"/>
<sequence>MRDFFRERKGVREQGGVTRDLKKAHARWDVFRKVKAGDKHFEAVCARYSRMIQGAALQAKTEARFQNELAWQERLRTRPVLTGAYLKPTLLHGPLPRVRPQPAHVTGMIVWRRKARERRLVKQELLQEQLKHVNLESEFERNLARDSKASPFEGAFDVYGDSWREPIAHDLLDIRRSFDQERKRSRTPFPRELLEQVKSARRAKIENKTRERERERRGEVTNRLLRQMRQRPPAHKLALMSPRQRRMDAIARGVSEVGYVGQVKRALGFKLRNPDAWKAEMGKPENREMLDRLAKEVEEENARRESEAPASADWPRPGI</sequence>
<proteinExistence type="predicted"/>
<feature type="compositionally biased region" description="Basic and acidic residues" evidence="1">
    <location>
        <begin position="294"/>
        <end position="307"/>
    </location>
</feature>
<comment type="caution">
    <text evidence="2">The sequence shown here is derived from an EMBL/GenBank/DDBJ whole genome shotgun (WGS) entry which is preliminary data.</text>
</comment>
<name>A0A1M2VPE3_TRAPU</name>
<dbReference type="Proteomes" id="UP000184267">
    <property type="component" value="Unassembled WGS sequence"/>
</dbReference>
<dbReference type="STRING" id="154538.A0A1M2VPE3"/>
<dbReference type="OrthoDB" id="2571149at2759"/>
<dbReference type="EMBL" id="MNAD01000917">
    <property type="protein sequence ID" value="OJT09426.1"/>
    <property type="molecule type" value="Genomic_DNA"/>
</dbReference>
<evidence type="ECO:0000313" key="3">
    <source>
        <dbReference type="Proteomes" id="UP000184267"/>
    </source>
</evidence>
<organism evidence="2 3">
    <name type="scientific">Trametes pubescens</name>
    <name type="common">White-rot fungus</name>
    <dbReference type="NCBI Taxonomy" id="154538"/>
    <lineage>
        <taxon>Eukaryota</taxon>
        <taxon>Fungi</taxon>
        <taxon>Dikarya</taxon>
        <taxon>Basidiomycota</taxon>
        <taxon>Agaricomycotina</taxon>
        <taxon>Agaricomycetes</taxon>
        <taxon>Polyporales</taxon>
        <taxon>Polyporaceae</taxon>
        <taxon>Trametes</taxon>
    </lineage>
</organism>
<evidence type="ECO:0000313" key="2">
    <source>
        <dbReference type="EMBL" id="OJT09426.1"/>
    </source>
</evidence>